<proteinExistence type="predicted"/>
<protein>
    <submittedName>
        <fullName evidence="2">Uncharacterized protein</fullName>
    </submittedName>
</protein>
<feature type="compositionally biased region" description="Basic residues" evidence="1">
    <location>
        <begin position="21"/>
        <end position="30"/>
    </location>
</feature>
<dbReference type="AlphaFoldDB" id="A0A8S2X109"/>
<gene>
    <name evidence="2" type="ORF">SMN809_LOCUS33648</name>
</gene>
<dbReference type="EMBL" id="CAJOBI010074532">
    <property type="protein sequence ID" value="CAF4472478.1"/>
    <property type="molecule type" value="Genomic_DNA"/>
</dbReference>
<feature type="non-terminal residue" evidence="2">
    <location>
        <position position="1"/>
    </location>
</feature>
<sequence>MITTVSGIKQHKTNNNEMKRIASKNKRKRD</sequence>
<organism evidence="2 3">
    <name type="scientific">Rotaria magnacalcarata</name>
    <dbReference type="NCBI Taxonomy" id="392030"/>
    <lineage>
        <taxon>Eukaryota</taxon>
        <taxon>Metazoa</taxon>
        <taxon>Spiralia</taxon>
        <taxon>Gnathifera</taxon>
        <taxon>Rotifera</taxon>
        <taxon>Eurotatoria</taxon>
        <taxon>Bdelloidea</taxon>
        <taxon>Philodinida</taxon>
        <taxon>Philodinidae</taxon>
        <taxon>Rotaria</taxon>
    </lineage>
</organism>
<accession>A0A8S2X109</accession>
<reference evidence="2" key="1">
    <citation type="submission" date="2021-02" db="EMBL/GenBank/DDBJ databases">
        <authorList>
            <person name="Nowell W R."/>
        </authorList>
    </citation>
    <scope>NUCLEOTIDE SEQUENCE</scope>
</reference>
<dbReference type="Proteomes" id="UP000676336">
    <property type="component" value="Unassembled WGS sequence"/>
</dbReference>
<evidence type="ECO:0000313" key="3">
    <source>
        <dbReference type="Proteomes" id="UP000676336"/>
    </source>
</evidence>
<name>A0A8S2X109_9BILA</name>
<evidence type="ECO:0000256" key="1">
    <source>
        <dbReference type="SAM" id="MobiDB-lite"/>
    </source>
</evidence>
<feature type="region of interest" description="Disordered" evidence="1">
    <location>
        <begin position="1"/>
        <end position="30"/>
    </location>
</feature>
<evidence type="ECO:0000313" key="2">
    <source>
        <dbReference type="EMBL" id="CAF4472478.1"/>
    </source>
</evidence>
<comment type="caution">
    <text evidence="2">The sequence shown here is derived from an EMBL/GenBank/DDBJ whole genome shotgun (WGS) entry which is preliminary data.</text>
</comment>